<dbReference type="STRING" id="595536.GCA_000178815_00710"/>
<proteinExistence type="predicted"/>
<name>A0A2D2CVC7_METT3</name>
<sequence length="126" mass="14157">MTESSESLAKAEEQLIAEVRRNFASFFRWVDFLDDMIKKDIGPKFGVDVTLMGSAVEQKVRGLLYISRPLKEPLGVPFEIEGASIMLGHAKFERDNEAGEKTARYDLSTLDDVNRILGDVVQDYIG</sequence>
<reference evidence="2" key="1">
    <citation type="submission" date="2017-10" db="EMBL/GenBank/DDBJ databases">
        <title>Completed PacBio SMRT sequence of Methylosinus trichosporium OB3b reveals presence of a third large plasmid.</title>
        <authorList>
            <person name="Charles T.C."/>
            <person name="Lynch M.D.J."/>
            <person name="Heil J.R."/>
            <person name="Cheng J."/>
        </authorList>
    </citation>
    <scope>NUCLEOTIDE SEQUENCE [LARGE SCALE GENOMIC DNA]</scope>
    <source>
        <strain evidence="2">OB3b</strain>
    </source>
</reference>
<keyword evidence="2" id="KW-1185">Reference proteome</keyword>
<evidence type="ECO:0000313" key="1">
    <source>
        <dbReference type="EMBL" id="ATQ66660.1"/>
    </source>
</evidence>
<dbReference type="Proteomes" id="UP000230709">
    <property type="component" value="Chromosome"/>
</dbReference>
<evidence type="ECO:0000313" key="2">
    <source>
        <dbReference type="Proteomes" id="UP000230709"/>
    </source>
</evidence>
<dbReference type="EMBL" id="CP023737">
    <property type="protein sequence ID" value="ATQ66660.1"/>
    <property type="molecule type" value="Genomic_DNA"/>
</dbReference>
<gene>
    <name evidence="1" type="ORF">CQW49_01175</name>
</gene>
<dbReference type="RefSeq" id="WP_003610860.1">
    <property type="nucleotide sequence ID" value="NZ_ADVE02000001.1"/>
</dbReference>
<dbReference type="KEGG" id="mtw:CQW49_01175"/>
<accession>A0A2D2CVC7</accession>
<dbReference type="AlphaFoldDB" id="A0A2D2CVC7"/>
<protein>
    <submittedName>
        <fullName evidence="1">Uncharacterized protein</fullName>
    </submittedName>
</protein>
<organism evidence="1 2">
    <name type="scientific">Methylosinus trichosporium (strain ATCC 35070 / NCIMB 11131 / UNIQEM 75 / OB3b)</name>
    <dbReference type="NCBI Taxonomy" id="595536"/>
    <lineage>
        <taxon>Bacteria</taxon>
        <taxon>Pseudomonadati</taxon>
        <taxon>Pseudomonadota</taxon>
        <taxon>Alphaproteobacteria</taxon>
        <taxon>Hyphomicrobiales</taxon>
        <taxon>Methylocystaceae</taxon>
        <taxon>Methylosinus</taxon>
    </lineage>
</organism>